<evidence type="ECO:0000256" key="1">
    <source>
        <dbReference type="SAM" id="MobiDB-lite"/>
    </source>
</evidence>
<gene>
    <name evidence="2" type="ORF">PMAYCL1PPCAC_30146</name>
</gene>
<feature type="region of interest" description="Disordered" evidence="1">
    <location>
        <begin position="28"/>
        <end position="49"/>
    </location>
</feature>
<protein>
    <submittedName>
        <fullName evidence="2">Uncharacterized protein</fullName>
    </submittedName>
</protein>
<dbReference type="AlphaFoldDB" id="A0AAN5DBF1"/>
<evidence type="ECO:0000313" key="2">
    <source>
        <dbReference type="EMBL" id="GMR59951.1"/>
    </source>
</evidence>
<name>A0AAN5DBF1_9BILA</name>
<dbReference type="Proteomes" id="UP001328107">
    <property type="component" value="Unassembled WGS sequence"/>
</dbReference>
<comment type="caution">
    <text evidence="2">The sequence shown here is derived from an EMBL/GenBank/DDBJ whole genome shotgun (WGS) entry which is preliminary data.</text>
</comment>
<feature type="non-terminal residue" evidence="2">
    <location>
        <position position="1"/>
    </location>
</feature>
<accession>A0AAN5DBF1</accession>
<keyword evidence="3" id="KW-1185">Reference proteome</keyword>
<proteinExistence type="predicted"/>
<dbReference type="EMBL" id="BTRK01000006">
    <property type="protein sequence ID" value="GMR59951.1"/>
    <property type="molecule type" value="Genomic_DNA"/>
</dbReference>
<feature type="compositionally biased region" description="Basic residues" evidence="1">
    <location>
        <begin position="32"/>
        <end position="47"/>
    </location>
</feature>
<evidence type="ECO:0000313" key="3">
    <source>
        <dbReference type="Proteomes" id="UP001328107"/>
    </source>
</evidence>
<organism evidence="2 3">
    <name type="scientific">Pristionchus mayeri</name>
    <dbReference type="NCBI Taxonomy" id="1317129"/>
    <lineage>
        <taxon>Eukaryota</taxon>
        <taxon>Metazoa</taxon>
        <taxon>Ecdysozoa</taxon>
        <taxon>Nematoda</taxon>
        <taxon>Chromadorea</taxon>
        <taxon>Rhabditida</taxon>
        <taxon>Rhabditina</taxon>
        <taxon>Diplogasteromorpha</taxon>
        <taxon>Diplogasteroidea</taxon>
        <taxon>Neodiplogasteridae</taxon>
        <taxon>Pristionchus</taxon>
    </lineage>
</organism>
<reference evidence="3" key="1">
    <citation type="submission" date="2022-10" db="EMBL/GenBank/DDBJ databases">
        <title>Genome assembly of Pristionchus species.</title>
        <authorList>
            <person name="Yoshida K."/>
            <person name="Sommer R.J."/>
        </authorList>
    </citation>
    <scope>NUCLEOTIDE SEQUENCE [LARGE SCALE GENOMIC DNA]</scope>
    <source>
        <strain evidence="3">RS5460</strain>
    </source>
</reference>
<sequence length="201" mass="22564">SSFFQKSAMSEDLLNKFISEIEQEEGVADARRRAKAAKRDTRRGKGAMRKEQAIIELKAAHRGAVKLPSEQAYLEMAPIEKNESKGVCLIEEARSRHAVDHSEKNVKYMKYSAGKLAMTKDAVKTVVGHHRRTLMKTGNLRKEREQITCLREPKKDRNGKVIKKKGSGSVFSEKDFARLSKSGGKGSALMQVVKTRESVFL</sequence>